<gene>
    <name evidence="1" type="ORF">L2E82_12081</name>
</gene>
<reference evidence="1 2" key="2">
    <citation type="journal article" date="2022" name="Mol. Ecol. Resour.">
        <title>The genomes of chicory, endive, great burdock and yacon provide insights into Asteraceae paleo-polyploidization history and plant inulin production.</title>
        <authorList>
            <person name="Fan W."/>
            <person name="Wang S."/>
            <person name="Wang H."/>
            <person name="Wang A."/>
            <person name="Jiang F."/>
            <person name="Liu H."/>
            <person name="Zhao H."/>
            <person name="Xu D."/>
            <person name="Zhang Y."/>
        </authorList>
    </citation>
    <scope>NUCLEOTIDE SEQUENCE [LARGE SCALE GENOMIC DNA]</scope>
    <source>
        <strain evidence="2">cv. Punajuju</strain>
        <tissue evidence="1">Leaves</tissue>
    </source>
</reference>
<comment type="caution">
    <text evidence="1">The sequence shown here is derived from an EMBL/GenBank/DDBJ whole genome shotgun (WGS) entry which is preliminary data.</text>
</comment>
<keyword evidence="2" id="KW-1185">Reference proteome</keyword>
<evidence type="ECO:0000313" key="1">
    <source>
        <dbReference type="EMBL" id="KAI3782049.1"/>
    </source>
</evidence>
<accession>A0ACB9GEK4</accession>
<sequence length="272" mass="29929">MKLYFTNIQIGSPPKDYHVQFDTGSDLLWVNCVGCQKCPKKSDLGISLALYNPEASSSAKTINCDQEICISTFSAPNSDYRCGSQQSGELGGSSEQALDGILGFGQANPSMLSQLANAKKVKKVYKQVPQKRASETGQYLMALQRETGMGCNYGNDLVEGHARLTTRLSLNSIRNYFRDIQRNLEIWLARFIRDVEGILARDGVYLYWNLSDTDRVVDELEEILMAAGDTFWAAASDQLEISAERTGCEIISAEKEKAKACASHGNLAVGLT</sequence>
<dbReference type="Proteomes" id="UP001055811">
    <property type="component" value="Linkage Group LG02"/>
</dbReference>
<proteinExistence type="predicted"/>
<organism evidence="1 2">
    <name type="scientific">Cichorium intybus</name>
    <name type="common">Chicory</name>
    <dbReference type="NCBI Taxonomy" id="13427"/>
    <lineage>
        <taxon>Eukaryota</taxon>
        <taxon>Viridiplantae</taxon>
        <taxon>Streptophyta</taxon>
        <taxon>Embryophyta</taxon>
        <taxon>Tracheophyta</taxon>
        <taxon>Spermatophyta</taxon>
        <taxon>Magnoliopsida</taxon>
        <taxon>eudicotyledons</taxon>
        <taxon>Gunneridae</taxon>
        <taxon>Pentapetalae</taxon>
        <taxon>asterids</taxon>
        <taxon>campanulids</taxon>
        <taxon>Asterales</taxon>
        <taxon>Asteraceae</taxon>
        <taxon>Cichorioideae</taxon>
        <taxon>Cichorieae</taxon>
        <taxon>Cichoriinae</taxon>
        <taxon>Cichorium</taxon>
    </lineage>
</organism>
<reference evidence="2" key="1">
    <citation type="journal article" date="2022" name="Mol. Ecol. Resour.">
        <title>The genomes of chicory, endive, great burdock and yacon provide insights into Asteraceae palaeo-polyploidization history and plant inulin production.</title>
        <authorList>
            <person name="Fan W."/>
            <person name="Wang S."/>
            <person name="Wang H."/>
            <person name="Wang A."/>
            <person name="Jiang F."/>
            <person name="Liu H."/>
            <person name="Zhao H."/>
            <person name="Xu D."/>
            <person name="Zhang Y."/>
        </authorList>
    </citation>
    <scope>NUCLEOTIDE SEQUENCE [LARGE SCALE GENOMIC DNA]</scope>
    <source>
        <strain evidence="2">cv. Punajuju</strain>
    </source>
</reference>
<evidence type="ECO:0000313" key="2">
    <source>
        <dbReference type="Proteomes" id="UP001055811"/>
    </source>
</evidence>
<name>A0ACB9GEK4_CICIN</name>
<protein>
    <submittedName>
        <fullName evidence="1">Uncharacterized protein</fullName>
    </submittedName>
</protein>
<dbReference type="EMBL" id="CM042010">
    <property type="protein sequence ID" value="KAI3782049.1"/>
    <property type="molecule type" value="Genomic_DNA"/>
</dbReference>